<dbReference type="Proteomes" id="UP000036367">
    <property type="component" value="Unassembled WGS sequence"/>
</dbReference>
<proteinExistence type="predicted"/>
<protein>
    <submittedName>
        <fullName evidence="1">Uncharacterized protein</fullName>
    </submittedName>
</protein>
<evidence type="ECO:0000313" key="2">
    <source>
        <dbReference type="Proteomes" id="UP000036367"/>
    </source>
</evidence>
<reference evidence="1" key="1">
    <citation type="submission" date="2015-05" db="EMBL/GenBank/DDBJ databases">
        <title>Permanent draft genome of Rhodopirellula islandicus K833.</title>
        <authorList>
            <person name="Kizina J."/>
            <person name="Richter M."/>
            <person name="Glockner F.O."/>
            <person name="Harder J."/>
        </authorList>
    </citation>
    <scope>NUCLEOTIDE SEQUENCE [LARGE SCALE GENOMIC DNA]</scope>
    <source>
        <strain evidence="1">K833</strain>
    </source>
</reference>
<dbReference type="AlphaFoldDB" id="A0A0J1BKH9"/>
<evidence type="ECO:0000313" key="1">
    <source>
        <dbReference type="EMBL" id="KLU07040.1"/>
    </source>
</evidence>
<name>A0A0J1BKH9_RHOIS</name>
<dbReference type="EMBL" id="LECT01000007">
    <property type="protein sequence ID" value="KLU07040.1"/>
    <property type="molecule type" value="Genomic_DNA"/>
</dbReference>
<gene>
    <name evidence="1" type="ORF">RISK_000841</name>
</gene>
<accession>A0A0J1BKH9</accession>
<keyword evidence="2" id="KW-1185">Reference proteome</keyword>
<dbReference type="PATRIC" id="fig|595434.4.peg.812"/>
<organism evidence="1 2">
    <name type="scientific">Rhodopirellula islandica</name>
    <dbReference type="NCBI Taxonomy" id="595434"/>
    <lineage>
        <taxon>Bacteria</taxon>
        <taxon>Pseudomonadati</taxon>
        <taxon>Planctomycetota</taxon>
        <taxon>Planctomycetia</taxon>
        <taxon>Pirellulales</taxon>
        <taxon>Pirellulaceae</taxon>
        <taxon>Rhodopirellula</taxon>
    </lineage>
</organism>
<sequence>MRFPAKKVGEGANWLSWGASHPKFRDRARRFETQRLLTD</sequence>
<comment type="caution">
    <text evidence="1">The sequence shown here is derived from an EMBL/GenBank/DDBJ whole genome shotgun (WGS) entry which is preliminary data.</text>
</comment>